<dbReference type="EMBL" id="JAYKXP010000121">
    <property type="protein sequence ID" value="KAK7024529.1"/>
    <property type="molecule type" value="Genomic_DNA"/>
</dbReference>
<reference evidence="1 2" key="1">
    <citation type="submission" date="2024-01" db="EMBL/GenBank/DDBJ databases">
        <title>A draft genome for a cacao thread blight-causing isolate of Paramarasmius palmivorus.</title>
        <authorList>
            <person name="Baruah I.K."/>
            <person name="Bukari Y."/>
            <person name="Amoako-Attah I."/>
            <person name="Meinhardt L.W."/>
            <person name="Bailey B.A."/>
            <person name="Cohen S.P."/>
        </authorList>
    </citation>
    <scope>NUCLEOTIDE SEQUENCE [LARGE SCALE GENOMIC DNA]</scope>
    <source>
        <strain evidence="1 2">GH-12</strain>
    </source>
</reference>
<evidence type="ECO:0000313" key="1">
    <source>
        <dbReference type="EMBL" id="KAK7024529.1"/>
    </source>
</evidence>
<proteinExistence type="predicted"/>
<accession>A0AAW0BED1</accession>
<name>A0AAW0BED1_9AGAR</name>
<dbReference type="Proteomes" id="UP001383192">
    <property type="component" value="Unassembled WGS sequence"/>
</dbReference>
<dbReference type="AlphaFoldDB" id="A0AAW0BED1"/>
<keyword evidence="2" id="KW-1185">Reference proteome</keyword>
<evidence type="ECO:0000313" key="2">
    <source>
        <dbReference type="Proteomes" id="UP001383192"/>
    </source>
</evidence>
<organism evidence="1 2">
    <name type="scientific">Paramarasmius palmivorus</name>
    <dbReference type="NCBI Taxonomy" id="297713"/>
    <lineage>
        <taxon>Eukaryota</taxon>
        <taxon>Fungi</taxon>
        <taxon>Dikarya</taxon>
        <taxon>Basidiomycota</taxon>
        <taxon>Agaricomycotina</taxon>
        <taxon>Agaricomycetes</taxon>
        <taxon>Agaricomycetidae</taxon>
        <taxon>Agaricales</taxon>
        <taxon>Marasmiineae</taxon>
        <taxon>Marasmiaceae</taxon>
        <taxon>Paramarasmius</taxon>
    </lineage>
</organism>
<protein>
    <submittedName>
        <fullName evidence="1">Uncharacterized protein</fullName>
    </submittedName>
</protein>
<comment type="caution">
    <text evidence="1">The sequence shown here is derived from an EMBL/GenBank/DDBJ whole genome shotgun (WGS) entry which is preliminary data.</text>
</comment>
<gene>
    <name evidence="1" type="ORF">VNI00_016204</name>
</gene>
<sequence length="59" mass="6113">MNLSCSSTFEGGAVSAQQAAGALDVLMQYFRMGSSATICGDIGIHARCQEEIAGKRLCG</sequence>